<dbReference type="Proteomes" id="UP000034325">
    <property type="component" value="Unassembled WGS sequence"/>
</dbReference>
<gene>
    <name evidence="2" type="ORF">UT23_C0001G0025</name>
</gene>
<organism evidence="2 3">
    <name type="scientific">Candidatus Woesebacteria bacterium GW2011_GWA1_39_12</name>
    <dbReference type="NCBI Taxonomy" id="1618549"/>
    <lineage>
        <taxon>Bacteria</taxon>
        <taxon>Candidatus Woeseibacteriota</taxon>
    </lineage>
</organism>
<evidence type="ECO:0000313" key="3">
    <source>
        <dbReference type="Proteomes" id="UP000034325"/>
    </source>
</evidence>
<dbReference type="EMBL" id="LBWA01000001">
    <property type="protein sequence ID" value="KKQ98744.1"/>
    <property type="molecule type" value="Genomic_DNA"/>
</dbReference>
<sequence>MKTILILGQSLYEVVFAIGIAAIIITGVLVVSTTSVRNSTYSKNNSQATKYAQEEMEWLRGQRDAGWDSFVTNIDTGGCTAGNFSWGGLGGNCTVGDIYTRTANFTCRDSAGGVVMCDSTASMVDASVSISWTDAQGDHIVTSVSKFTDWNK</sequence>
<keyword evidence="1" id="KW-0472">Membrane</keyword>
<name>A0A0G0PKV3_9BACT</name>
<keyword evidence="1" id="KW-0812">Transmembrane</keyword>
<comment type="caution">
    <text evidence="2">The sequence shown here is derived from an EMBL/GenBank/DDBJ whole genome shotgun (WGS) entry which is preliminary data.</text>
</comment>
<protein>
    <submittedName>
        <fullName evidence="2">Uncharacterized protein</fullName>
    </submittedName>
</protein>
<dbReference type="AlphaFoldDB" id="A0A0G0PKV3"/>
<feature type="transmembrane region" description="Helical" evidence="1">
    <location>
        <begin position="12"/>
        <end position="31"/>
    </location>
</feature>
<evidence type="ECO:0000313" key="2">
    <source>
        <dbReference type="EMBL" id="KKQ98744.1"/>
    </source>
</evidence>
<reference evidence="2 3" key="1">
    <citation type="journal article" date="2015" name="Nature">
        <title>rRNA introns, odd ribosomes, and small enigmatic genomes across a large radiation of phyla.</title>
        <authorList>
            <person name="Brown C.T."/>
            <person name="Hug L.A."/>
            <person name="Thomas B.C."/>
            <person name="Sharon I."/>
            <person name="Castelle C.J."/>
            <person name="Singh A."/>
            <person name="Wilkins M.J."/>
            <person name="Williams K.H."/>
            <person name="Banfield J.F."/>
        </authorList>
    </citation>
    <scope>NUCLEOTIDE SEQUENCE [LARGE SCALE GENOMIC DNA]</scope>
</reference>
<accession>A0A0G0PKV3</accession>
<evidence type="ECO:0000256" key="1">
    <source>
        <dbReference type="SAM" id="Phobius"/>
    </source>
</evidence>
<proteinExistence type="predicted"/>
<keyword evidence="1" id="KW-1133">Transmembrane helix</keyword>